<gene>
    <name evidence="1" type="ORF">H9791_03340</name>
</gene>
<evidence type="ECO:0000313" key="2">
    <source>
        <dbReference type="Proteomes" id="UP000824236"/>
    </source>
</evidence>
<comment type="caution">
    <text evidence="1">The sequence shown here is derived from an EMBL/GenBank/DDBJ whole genome shotgun (WGS) entry which is preliminary data.</text>
</comment>
<accession>A0A9E2NNA7</accession>
<reference evidence="1" key="2">
    <citation type="submission" date="2021-04" db="EMBL/GenBank/DDBJ databases">
        <authorList>
            <person name="Gilroy R."/>
        </authorList>
    </citation>
    <scope>NUCLEOTIDE SEQUENCE</scope>
    <source>
        <strain evidence="1">B3-3758</strain>
    </source>
</reference>
<name>A0A9E2NNA7_9BACE</name>
<protein>
    <submittedName>
        <fullName evidence="1">Uncharacterized protein</fullName>
    </submittedName>
</protein>
<dbReference type="Proteomes" id="UP000824236">
    <property type="component" value="Unassembled WGS sequence"/>
</dbReference>
<dbReference type="EMBL" id="JAHLFO010000040">
    <property type="protein sequence ID" value="MBU3813527.1"/>
    <property type="molecule type" value="Genomic_DNA"/>
</dbReference>
<reference evidence="1" key="1">
    <citation type="journal article" date="2021" name="PeerJ">
        <title>Extensive microbial diversity within the chicken gut microbiome revealed by metagenomics and culture.</title>
        <authorList>
            <person name="Gilroy R."/>
            <person name="Ravi A."/>
            <person name="Getino M."/>
            <person name="Pursley I."/>
            <person name="Horton D.L."/>
            <person name="Alikhan N.F."/>
            <person name="Baker D."/>
            <person name="Gharbi K."/>
            <person name="Hall N."/>
            <person name="Watson M."/>
            <person name="Adriaenssens E.M."/>
            <person name="Foster-Nyarko E."/>
            <person name="Jarju S."/>
            <person name="Secka A."/>
            <person name="Antonio M."/>
            <person name="Oren A."/>
            <person name="Chaudhuri R.R."/>
            <person name="La Ragione R."/>
            <person name="Hildebrand F."/>
            <person name="Pallen M.J."/>
        </authorList>
    </citation>
    <scope>NUCLEOTIDE SEQUENCE</scope>
    <source>
        <strain evidence="1">B3-3758</strain>
    </source>
</reference>
<organism evidence="1 2">
    <name type="scientific">Candidatus Bacteroides intestinipullorum</name>
    <dbReference type="NCBI Taxonomy" id="2838471"/>
    <lineage>
        <taxon>Bacteria</taxon>
        <taxon>Pseudomonadati</taxon>
        <taxon>Bacteroidota</taxon>
        <taxon>Bacteroidia</taxon>
        <taxon>Bacteroidales</taxon>
        <taxon>Bacteroidaceae</taxon>
        <taxon>Bacteroides</taxon>
    </lineage>
</organism>
<proteinExistence type="predicted"/>
<sequence>MYVARDKDGHLWLYEKKPIKQPEHWACVSGDCQILDLNLFPEVKWSDEEPRELVLKPIKEELGFVNLYKDGGQVKVGWKIFPTKKEAEENFKDDEKYITTANIQWRDSNDNL</sequence>
<dbReference type="AlphaFoldDB" id="A0A9E2NNA7"/>
<evidence type="ECO:0000313" key="1">
    <source>
        <dbReference type="EMBL" id="MBU3813527.1"/>
    </source>
</evidence>